<feature type="region of interest" description="Disordered" evidence="2">
    <location>
        <begin position="509"/>
        <end position="536"/>
    </location>
</feature>
<accession>A0A328VQ57</accession>
<dbReference type="GO" id="GO:0004805">
    <property type="term" value="F:trehalose-phosphatase activity"/>
    <property type="evidence" value="ECO:0007669"/>
    <property type="project" value="TreeGrafter"/>
</dbReference>
<comment type="similarity">
    <text evidence="1">Belongs to the glycosyltransferase 20 family.</text>
</comment>
<dbReference type="Proteomes" id="UP000248706">
    <property type="component" value="Unassembled WGS sequence"/>
</dbReference>
<evidence type="ECO:0000256" key="2">
    <source>
        <dbReference type="SAM" id="MobiDB-lite"/>
    </source>
</evidence>
<dbReference type="GO" id="GO:0005992">
    <property type="term" value="P:trehalose biosynthetic process"/>
    <property type="evidence" value="ECO:0007669"/>
    <property type="project" value="InterPro"/>
</dbReference>
<keyword evidence="4" id="KW-1185">Reference proteome</keyword>
<feature type="compositionally biased region" description="Low complexity" evidence="2">
    <location>
        <begin position="525"/>
        <end position="536"/>
    </location>
</feature>
<feature type="compositionally biased region" description="Basic and acidic residues" evidence="2">
    <location>
        <begin position="509"/>
        <end position="518"/>
    </location>
</feature>
<comment type="caution">
    <text evidence="3">The sequence shown here is derived from an EMBL/GenBank/DDBJ whole genome shotgun (WGS) entry which is preliminary data.</text>
</comment>
<dbReference type="Pfam" id="PF00982">
    <property type="entry name" value="Glyco_transf_20"/>
    <property type="match status" value="1"/>
</dbReference>
<evidence type="ECO:0000256" key="1">
    <source>
        <dbReference type="ARBA" id="ARBA00008799"/>
    </source>
</evidence>
<protein>
    <submittedName>
        <fullName evidence="3">Uncharacterized protein</fullName>
    </submittedName>
</protein>
<dbReference type="Gene3D" id="3.40.50.2000">
    <property type="entry name" value="Glycogen Phosphorylase B"/>
    <property type="match status" value="2"/>
</dbReference>
<gene>
    <name evidence="3" type="ORF">A4R35_11985</name>
</gene>
<dbReference type="PANTHER" id="PTHR10788:SF106">
    <property type="entry name" value="BCDNA.GH08860"/>
    <property type="match status" value="1"/>
</dbReference>
<dbReference type="GO" id="GO:0003825">
    <property type="term" value="F:alpha,alpha-trehalose-phosphate synthase (UDP-forming) activity"/>
    <property type="evidence" value="ECO:0007669"/>
    <property type="project" value="TreeGrafter"/>
</dbReference>
<evidence type="ECO:0000313" key="4">
    <source>
        <dbReference type="Proteomes" id="UP000248706"/>
    </source>
</evidence>
<dbReference type="SUPFAM" id="SSF53756">
    <property type="entry name" value="UDP-Glycosyltransferase/glycogen phosphorylase"/>
    <property type="match status" value="1"/>
</dbReference>
<dbReference type="EMBL" id="MCIF01000002">
    <property type="protein sequence ID" value="RAQ96255.1"/>
    <property type="molecule type" value="Genomic_DNA"/>
</dbReference>
<reference evidence="3 4" key="1">
    <citation type="submission" date="2016-08" db="EMBL/GenBank/DDBJ databases">
        <title>Analysis of Carbohydrate Active Enzymes in Thermogemmatispora T81 Reveals Carbohydrate Degradation Ability.</title>
        <authorList>
            <person name="Tomazini A."/>
            <person name="Lal S."/>
            <person name="Stott M."/>
            <person name="Henrissat B."/>
            <person name="Polikarpov I."/>
            <person name="Sparling R."/>
            <person name="Levin D.B."/>
        </authorList>
    </citation>
    <scope>NUCLEOTIDE SEQUENCE [LARGE SCALE GENOMIC DNA]</scope>
    <source>
        <strain evidence="3 4">T81</strain>
    </source>
</reference>
<sequence length="536" mass="60731">MSAHKTLHPAQAEPLHAHRLIIATNRGPVEFYLTQDKVLKSRRGAGGVVTALIEAASRMEVTWVAMAMTEGDRLAARGAEAECGRIPSPLPNLKMQLRYVVIPKTAYRKHYDIISNRVLWFLQHYLYDPSSNSFNYQRLQDAWRNGYRVANQAIAEAVNAEIERAETTPVVMLHDYHLYLVAAMIRERHPSIITQQFIHIPWPDSRCWHFLPSNITQEIYRGLVGNDIVGFQTERDARNFLEGARTILEGAEVDFEEGTVVWQGHRTLARAYPISISVTEERRIVQSLAGRRAAEKILPLLGEQTIMRVDRIEPTKNIPRGFQAYAQMLEEHPELRGKVKFLAFLVPSRQSLPEYKRLNSEVLKLVEEINARYGDASWKPIEVFCDNDRTRALAAMQFYDVLLVNPIIDGMNLVAKEGAVVNKRNGLLVLSRTAGAFQQLGKAAIPTSPLDVAETAEALYTALTLPPEERERRAKLARQIVEQNNLQTWLTRQIEDINELLDLARLAAENEKRQREQSEPESEPELAPSPLSLSAG</sequence>
<dbReference type="GO" id="GO:0005829">
    <property type="term" value="C:cytosol"/>
    <property type="evidence" value="ECO:0007669"/>
    <property type="project" value="TreeGrafter"/>
</dbReference>
<name>A0A328VQ57_9CHLR</name>
<dbReference type="AlphaFoldDB" id="A0A328VQ57"/>
<dbReference type="InterPro" id="IPR001830">
    <property type="entry name" value="Glyco_trans_20"/>
</dbReference>
<dbReference type="RefSeq" id="WP_189361714.1">
    <property type="nucleotide sequence ID" value="NZ_MCIF01000002.1"/>
</dbReference>
<dbReference type="CDD" id="cd03788">
    <property type="entry name" value="GT20_TPS"/>
    <property type="match status" value="1"/>
</dbReference>
<proteinExistence type="inferred from homology"/>
<dbReference type="PANTHER" id="PTHR10788">
    <property type="entry name" value="TREHALOSE-6-PHOSPHATE SYNTHASE"/>
    <property type="match status" value="1"/>
</dbReference>
<organism evidence="3 4">
    <name type="scientific">Thermogemmatispora tikiterensis</name>
    <dbReference type="NCBI Taxonomy" id="1825093"/>
    <lineage>
        <taxon>Bacteria</taxon>
        <taxon>Bacillati</taxon>
        <taxon>Chloroflexota</taxon>
        <taxon>Ktedonobacteria</taxon>
        <taxon>Thermogemmatisporales</taxon>
        <taxon>Thermogemmatisporaceae</taxon>
        <taxon>Thermogemmatispora</taxon>
    </lineage>
</organism>
<evidence type="ECO:0000313" key="3">
    <source>
        <dbReference type="EMBL" id="RAQ96255.1"/>
    </source>
</evidence>